<feature type="domain" description="Carbohydrate kinase FGGY N-terminal" evidence="11">
    <location>
        <begin position="5"/>
        <end position="253"/>
    </location>
</feature>
<dbReference type="InterPro" id="IPR043129">
    <property type="entry name" value="ATPase_NBD"/>
</dbReference>
<evidence type="ECO:0000256" key="6">
    <source>
        <dbReference type="ARBA" id="ARBA00022840"/>
    </source>
</evidence>
<dbReference type="RefSeq" id="WP_094010391.1">
    <property type="nucleotide sequence ID" value="NZ_FOEQ01000002.1"/>
</dbReference>
<dbReference type="AlphaFoldDB" id="A0A1H9DJ71"/>
<evidence type="ECO:0000256" key="1">
    <source>
        <dbReference type="ARBA" id="ARBA00009156"/>
    </source>
</evidence>
<dbReference type="InterPro" id="IPR018484">
    <property type="entry name" value="FGGY_N"/>
</dbReference>
<evidence type="ECO:0000256" key="4">
    <source>
        <dbReference type="ARBA" id="ARBA00022741"/>
    </source>
</evidence>
<keyword evidence="7 8" id="KW-0119">Carbohydrate metabolism</keyword>
<dbReference type="Proteomes" id="UP000199221">
    <property type="component" value="Unassembled WGS sequence"/>
</dbReference>
<sequence length="496" mass="52366">MDGLFLGIDCGTQGTKALVLDAGSGQVLGLGSAAHAPPQGRDGRREQDPADWLQALRTAVSAALRDAGVDGQAIRALAVSGQQHGLVLLDAQGQVLRPAKLWCDTESAPENAELLDALGGAQGSLERLGLVIAPGYTLSKLLWTKRQHPELFARLAHLLLPHDYLNYWLTGRVCTEPGDASGTGYYDVRRRAWAPDVLQHIEPGERLLAALPELVESGDCLGTLRAQSTTTLGLSPQTWVATGGGDNMLGAIGTGNIAPGMITLSLGTSGTLAAHADQPHVSAQGEVATFCTSSGGWLPLICTMNLTSACALVRDLLELDLDRFTELATQAPIGADGLLMLPFFDGERVPALPEATASLHGMTSANLTRANLCRAVLEGTCFSLRYGLDLLRASGLPGSEIRLVGGAAKSPLWRQVLADLLGLPVVCPQQTEAAALGAAIQAAWSLGRQLGQGDSLETLCERCVALDESTRTLPRPAQQAEYEVAYQRYRDQLPAH</sequence>
<evidence type="ECO:0000256" key="7">
    <source>
        <dbReference type="ARBA" id="ARBA00023277"/>
    </source>
</evidence>
<evidence type="ECO:0000313" key="14">
    <source>
        <dbReference type="Proteomes" id="UP000199221"/>
    </source>
</evidence>
<dbReference type="PROSITE" id="PS00445">
    <property type="entry name" value="FGGY_KINASES_2"/>
    <property type="match status" value="1"/>
</dbReference>
<dbReference type="InterPro" id="IPR018483">
    <property type="entry name" value="Carb_kinase_FGGY_CS"/>
</dbReference>
<dbReference type="NCBIfam" id="TIGR01312">
    <property type="entry name" value="XylB"/>
    <property type="match status" value="1"/>
</dbReference>
<reference evidence="13 14" key="1">
    <citation type="submission" date="2016-10" db="EMBL/GenBank/DDBJ databases">
        <authorList>
            <person name="de Groot N.N."/>
        </authorList>
    </citation>
    <scope>NUCLEOTIDE SEQUENCE [LARGE SCALE GENOMIC DNA]</scope>
    <source>
        <strain evidence="13 14">LMG 27941</strain>
    </source>
</reference>
<evidence type="ECO:0000313" key="13">
    <source>
        <dbReference type="EMBL" id="SEQ13514.1"/>
    </source>
</evidence>
<dbReference type="CDD" id="cd07809">
    <property type="entry name" value="ASKHA_NBD_FGGY_BaXK-like"/>
    <property type="match status" value="1"/>
</dbReference>
<comment type="catalytic activity">
    <reaction evidence="8 10">
        <text>D-xylulose + ATP = D-xylulose 5-phosphate + ADP + H(+)</text>
        <dbReference type="Rhea" id="RHEA:10964"/>
        <dbReference type="ChEBI" id="CHEBI:15378"/>
        <dbReference type="ChEBI" id="CHEBI:17140"/>
        <dbReference type="ChEBI" id="CHEBI:30616"/>
        <dbReference type="ChEBI" id="CHEBI:57737"/>
        <dbReference type="ChEBI" id="CHEBI:456216"/>
        <dbReference type="EC" id="2.7.1.17"/>
    </reaction>
</comment>
<keyword evidence="6 8" id="KW-0067">ATP-binding</keyword>
<evidence type="ECO:0000256" key="3">
    <source>
        <dbReference type="ARBA" id="ARBA00022679"/>
    </source>
</evidence>
<dbReference type="InterPro" id="IPR018485">
    <property type="entry name" value="FGGY_C"/>
</dbReference>
<feature type="site" description="Important for activity" evidence="8">
    <location>
        <position position="9"/>
    </location>
</feature>
<dbReference type="Pfam" id="PF02782">
    <property type="entry name" value="FGGY_C"/>
    <property type="match status" value="1"/>
</dbReference>
<evidence type="ECO:0000259" key="11">
    <source>
        <dbReference type="Pfam" id="PF00370"/>
    </source>
</evidence>
<evidence type="ECO:0000256" key="2">
    <source>
        <dbReference type="ARBA" id="ARBA00022629"/>
    </source>
</evidence>
<evidence type="ECO:0000256" key="10">
    <source>
        <dbReference type="RuleBase" id="RU364073"/>
    </source>
</evidence>
<feature type="domain" description="Carbohydrate kinase FGGY C-terminal" evidence="12">
    <location>
        <begin position="264"/>
        <end position="445"/>
    </location>
</feature>
<evidence type="ECO:0000256" key="5">
    <source>
        <dbReference type="ARBA" id="ARBA00022777"/>
    </source>
</evidence>
<gene>
    <name evidence="8 10" type="primary">xylB</name>
    <name evidence="13" type="ORF">SAMN05216230_10226</name>
</gene>
<dbReference type="PANTHER" id="PTHR43095:SF5">
    <property type="entry name" value="XYLULOSE KINASE"/>
    <property type="match status" value="1"/>
</dbReference>
<evidence type="ECO:0000256" key="9">
    <source>
        <dbReference type="RuleBase" id="RU003733"/>
    </source>
</evidence>
<evidence type="ECO:0000256" key="8">
    <source>
        <dbReference type="HAMAP-Rule" id="MF_02220"/>
    </source>
</evidence>
<dbReference type="PIRSF" id="PIRSF000538">
    <property type="entry name" value="GlpK"/>
    <property type="match status" value="1"/>
</dbReference>
<dbReference type="EMBL" id="FOEQ01000002">
    <property type="protein sequence ID" value="SEQ13514.1"/>
    <property type="molecule type" value="Genomic_DNA"/>
</dbReference>
<evidence type="ECO:0000259" key="12">
    <source>
        <dbReference type="Pfam" id="PF02782"/>
    </source>
</evidence>
<feature type="binding site" evidence="8">
    <location>
        <begin position="83"/>
        <end position="84"/>
    </location>
    <ligand>
        <name>substrate</name>
    </ligand>
</feature>
<dbReference type="InterPro" id="IPR006000">
    <property type="entry name" value="Xylulokinase"/>
</dbReference>
<dbReference type="InterPro" id="IPR050406">
    <property type="entry name" value="FGGY_Carb_Kinase"/>
</dbReference>
<dbReference type="SUPFAM" id="SSF53067">
    <property type="entry name" value="Actin-like ATPase domain"/>
    <property type="match status" value="2"/>
</dbReference>
<dbReference type="Pfam" id="PF00370">
    <property type="entry name" value="FGGY_N"/>
    <property type="match status" value="1"/>
</dbReference>
<dbReference type="Gene3D" id="3.30.420.40">
    <property type="match status" value="2"/>
</dbReference>
<dbReference type="GO" id="GO:0005998">
    <property type="term" value="P:xylulose catabolic process"/>
    <property type="evidence" value="ECO:0007669"/>
    <property type="project" value="UniProtKB-UniRule"/>
</dbReference>
<dbReference type="GO" id="GO:0042732">
    <property type="term" value="P:D-xylose metabolic process"/>
    <property type="evidence" value="ECO:0007669"/>
    <property type="project" value="UniProtKB-KW"/>
</dbReference>
<dbReference type="PANTHER" id="PTHR43095">
    <property type="entry name" value="SUGAR KINASE"/>
    <property type="match status" value="1"/>
</dbReference>
<comment type="function">
    <text evidence="8">Catalyzes the phosphorylation of D-xylulose to D-xylulose 5-phosphate.</text>
</comment>
<dbReference type="GO" id="GO:0004856">
    <property type="term" value="F:D-xylulokinase activity"/>
    <property type="evidence" value="ECO:0007669"/>
    <property type="project" value="UniProtKB-UniRule"/>
</dbReference>
<dbReference type="GO" id="GO:0005524">
    <property type="term" value="F:ATP binding"/>
    <property type="evidence" value="ECO:0007669"/>
    <property type="project" value="UniProtKB-UniRule"/>
</dbReference>
<keyword evidence="5 8" id="KW-0418">Kinase</keyword>
<organism evidence="13 14">
    <name type="scientific">Pseudomonas soli</name>
    <dbReference type="NCBI Taxonomy" id="1306993"/>
    <lineage>
        <taxon>Bacteria</taxon>
        <taxon>Pseudomonadati</taxon>
        <taxon>Pseudomonadota</taxon>
        <taxon>Gammaproteobacteria</taxon>
        <taxon>Pseudomonadales</taxon>
        <taxon>Pseudomonadaceae</taxon>
        <taxon>Pseudomonas</taxon>
    </lineage>
</organism>
<dbReference type="EC" id="2.7.1.17" evidence="8 10"/>
<keyword evidence="2 8" id="KW-0859">Xylose metabolism</keyword>
<proteinExistence type="inferred from homology"/>
<accession>A0A1H9DJ71</accession>
<protein>
    <recommendedName>
        <fullName evidence="8 10">Xylulose kinase</fullName>
        <shortName evidence="8 10">Xylulokinase</shortName>
        <ecNumber evidence="8 10">2.7.1.17</ecNumber>
    </recommendedName>
</protein>
<name>A0A1H9DJ71_9PSED</name>
<dbReference type="HAMAP" id="MF_02220">
    <property type="entry name" value="XylB"/>
    <property type="match status" value="1"/>
</dbReference>
<feature type="active site" description="Proton acceptor" evidence="8">
    <location>
        <position position="246"/>
    </location>
</feature>
<comment type="similarity">
    <text evidence="1 8 9">Belongs to the FGGY kinase family.</text>
</comment>
<keyword evidence="3 8" id="KW-0808">Transferase</keyword>
<keyword evidence="4 8" id="KW-0547">Nucleotide-binding</keyword>
<dbReference type="InterPro" id="IPR000577">
    <property type="entry name" value="Carb_kinase_FGGY"/>
</dbReference>